<feature type="compositionally biased region" description="Low complexity" evidence="9">
    <location>
        <begin position="26"/>
        <end position="41"/>
    </location>
</feature>
<dbReference type="InterPro" id="IPR036890">
    <property type="entry name" value="HATPase_C_sf"/>
</dbReference>
<evidence type="ECO:0000313" key="13">
    <source>
        <dbReference type="EMBL" id="SDD22298.1"/>
    </source>
</evidence>
<keyword evidence="6 13" id="KW-0418">Kinase</keyword>
<dbReference type="Proteomes" id="UP000198546">
    <property type="component" value="Chromosome i"/>
</dbReference>
<feature type="transmembrane region" description="Helical" evidence="10">
    <location>
        <begin position="177"/>
        <end position="197"/>
    </location>
</feature>
<dbReference type="EMBL" id="LT629688">
    <property type="protein sequence ID" value="SDD22298.1"/>
    <property type="molecule type" value="Genomic_DNA"/>
</dbReference>
<evidence type="ECO:0000259" key="11">
    <source>
        <dbReference type="Pfam" id="PF02518"/>
    </source>
</evidence>
<evidence type="ECO:0000256" key="9">
    <source>
        <dbReference type="SAM" id="MobiDB-lite"/>
    </source>
</evidence>
<evidence type="ECO:0000256" key="7">
    <source>
        <dbReference type="ARBA" id="ARBA00022840"/>
    </source>
</evidence>
<keyword evidence="10" id="KW-0812">Transmembrane</keyword>
<evidence type="ECO:0000256" key="4">
    <source>
        <dbReference type="ARBA" id="ARBA00022679"/>
    </source>
</evidence>
<dbReference type="PANTHER" id="PTHR24421">
    <property type="entry name" value="NITRATE/NITRITE SENSOR PROTEIN NARX-RELATED"/>
    <property type="match status" value="1"/>
</dbReference>
<keyword evidence="5" id="KW-0547">Nucleotide-binding</keyword>
<evidence type="ECO:0000256" key="6">
    <source>
        <dbReference type="ARBA" id="ARBA00022777"/>
    </source>
</evidence>
<keyword evidence="14" id="KW-1185">Reference proteome</keyword>
<feature type="transmembrane region" description="Helical" evidence="10">
    <location>
        <begin position="135"/>
        <end position="165"/>
    </location>
</feature>
<dbReference type="Gene3D" id="3.30.565.10">
    <property type="entry name" value="Histidine kinase-like ATPase, C-terminal domain"/>
    <property type="match status" value="1"/>
</dbReference>
<feature type="transmembrane region" description="Helical" evidence="10">
    <location>
        <begin position="217"/>
        <end position="237"/>
    </location>
</feature>
<dbReference type="EC" id="2.7.13.3" evidence="2"/>
<keyword evidence="10" id="KW-0472">Membrane</keyword>
<dbReference type="GO" id="GO:0046983">
    <property type="term" value="F:protein dimerization activity"/>
    <property type="evidence" value="ECO:0007669"/>
    <property type="project" value="InterPro"/>
</dbReference>
<evidence type="ECO:0000313" key="14">
    <source>
        <dbReference type="Proteomes" id="UP000198546"/>
    </source>
</evidence>
<keyword evidence="10" id="KW-1133">Transmembrane helix</keyword>
<dbReference type="GO" id="GO:0016020">
    <property type="term" value="C:membrane"/>
    <property type="evidence" value="ECO:0007669"/>
    <property type="project" value="InterPro"/>
</dbReference>
<evidence type="ECO:0000256" key="10">
    <source>
        <dbReference type="SAM" id="Phobius"/>
    </source>
</evidence>
<dbReference type="InterPro" id="IPR003594">
    <property type="entry name" value="HATPase_dom"/>
</dbReference>
<comment type="catalytic activity">
    <reaction evidence="1">
        <text>ATP + protein L-histidine = ADP + protein N-phospho-L-histidine.</text>
        <dbReference type="EC" id="2.7.13.3"/>
    </reaction>
</comment>
<evidence type="ECO:0000256" key="8">
    <source>
        <dbReference type="ARBA" id="ARBA00023012"/>
    </source>
</evidence>
<dbReference type="PANTHER" id="PTHR24421:SF10">
    <property type="entry name" value="NITRATE_NITRITE SENSOR PROTEIN NARQ"/>
    <property type="match status" value="1"/>
</dbReference>
<evidence type="ECO:0000259" key="12">
    <source>
        <dbReference type="Pfam" id="PF07730"/>
    </source>
</evidence>
<feature type="transmembrane region" description="Helical" evidence="10">
    <location>
        <begin position="80"/>
        <end position="104"/>
    </location>
</feature>
<dbReference type="OrthoDB" id="227596at2"/>
<dbReference type="Gene3D" id="1.20.5.1930">
    <property type="match status" value="1"/>
</dbReference>
<dbReference type="InterPro" id="IPR050482">
    <property type="entry name" value="Sensor_HK_TwoCompSys"/>
</dbReference>
<feature type="domain" description="Histidine kinase/HSP90-like ATPase" evidence="11">
    <location>
        <begin position="377"/>
        <end position="496"/>
    </location>
</feature>
<dbReference type="GO" id="GO:0000155">
    <property type="term" value="F:phosphorelay sensor kinase activity"/>
    <property type="evidence" value="ECO:0007669"/>
    <property type="project" value="InterPro"/>
</dbReference>
<feature type="domain" description="Signal transduction histidine kinase subgroup 3 dimerisation and phosphoacceptor" evidence="12">
    <location>
        <begin position="269"/>
        <end position="333"/>
    </location>
</feature>
<accession>A0A1G6SZT0</accession>
<dbReference type="AlphaFoldDB" id="A0A1G6SZT0"/>
<evidence type="ECO:0000256" key="1">
    <source>
        <dbReference type="ARBA" id="ARBA00000085"/>
    </source>
</evidence>
<dbReference type="SUPFAM" id="SSF55874">
    <property type="entry name" value="ATPase domain of HSP90 chaperone/DNA topoisomerase II/histidine kinase"/>
    <property type="match status" value="1"/>
</dbReference>
<keyword evidence="8" id="KW-0902">Two-component regulatory system</keyword>
<gene>
    <name evidence="13" type="ORF">SAMN04489747_0480</name>
</gene>
<dbReference type="GO" id="GO:0005524">
    <property type="term" value="F:ATP binding"/>
    <property type="evidence" value="ECO:0007669"/>
    <property type="project" value="UniProtKB-KW"/>
</dbReference>
<evidence type="ECO:0000256" key="5">
    <source>
        <dbReference type="ARBA" id="ARBA00022741"/>
    </source>
</evidence>
<keyword evidence="7" id="KW-0067">ATP-binding</keyword>
<organism evidence="13 14">
    <name type="scientific">Auraticoccus monumenti</name>
    <dbReference type="NCBI Taxonomy" id="675864"/>
    <lineage>
        <taxon>Bacteria</taxon>
        <taxon>Bacillati</taxon>
        <taxon>Actinomycetota</taxon>
        <taxon>Actinomycetes</taxon>
        <taxon>Propionibacteriales</taxon>
        <taxon>Propionibacteriaceae</taxon>
        <taxon>Auraticoccus</taxon>
    </lineage>
</organism>
<dbReference type="RefSeq" id="WP_090590277.1">
    <property type="nucleotide sequence ID" value="NZ_LT629688.1"/>
</dbReference>
<feature type="region of interest" description="Disordered" evidence="9">
    <location>
        <begin position="1"/>
        <end position="41"/>
    </location>
</feature>
<evidence type="ECO:0000256" key="2">
    <source>
        <dbReference type="ARBA" id="ARBA00012438"/>
    </source>
</evidence>
<keyword evidence="3" id="KW-0597">Phosphoprotein</keyword>
<sequence>MDHVTDPATTDRAATASGPAPTVTGSPTRTATDASTTAAATTGSATTSTGFLASGSPLTGSADAVGVARAPRRWWHRRPWLVELVLALCFALTQAVGSLLSLIATEGSSLLLDWAGFQVGLAAVLVRRLHPRLTLGVGLVGTLVLIPLTGGDLLFVVAVALYTLAVHRSATAAWRGLAVSAAGLATVTGLGALGLLETSGLLTVAPDPTTQGPVYDLGAGALLVLGLVVVTLVGTNVGARRRYVQSLVDRARDLERERDQRARLAVAEERSRIAREMHDVVAHSLSIMVALSDGASETVDVDRVRAASAQAAETGREALVEMRQALRVLDPDDTGERRPTPGLGDLPALVAELRAVGLPVAATYEPGLELPPTLGLTVYRLVQESLTNVLRHSRQPRRVRVLVVAVGRHLEVEVTDDGTGPTSSGGPAVGGAAVGGAGAGATAVGGSGGGGVDGGRVGPGRGLLGMRERVAAVGGVLEVGPRDGGGWRVRALIPLPEPHRDPVTAAAGVGS</sequence>
<dbReference type="CDD" id="cd16917">
    <property type="entry name" value="HATPase_UhpB-NarQ-NarX-like"/>
    <property type="match status" value="1"/>
</dbReference>
<reference evidence="13 14" key="1">
    <citation type="submission" date="2016-10" db="EMBL/GenBank/DDBJ databases">
        <authorList>
            <person name="de Groot N.N."/>
        </authorList>
    </citation>
    <scope>NUCLEOTIDE SEQUENCE [LARGE SCALE GENOMIC DNA]</scope>
    <source>
        <strain evidence="13 14">MON 2.2</strain>
    </source>
</reference>
<proteinExistence type="predicted"/>
<dbReference type="InterPro" id="IPR011712">
    <property type="entry name" value="Sig_transdc_His_kin_sub3_dim/P"/>
</dbReference>
<dbReference type="Pfam" id="PF07730">
    <property type="entry name" value="HisKA_3"/>
    <property type="match status" value="1"/>
</dbReference>
<name>A0A1G6SZT0_9ACTN</name>
<keyword evidence="4" id="KW-0808">Transferase</keyword>
<dbReference type="STRING" id="675864.SAMN04489747_0480"/>
<feature type="compositionally biased region" description="Low complexity" evidence="9">
    <location>
        <begin position="1"/>
        <end position="16"/>
    </location>
</feature>
<dbReference type="Pfam" id="PF02518">
    <property type="entry name" value="HATPase_c"/>
    <property type="match status" value="1"/>
</dbReference>
<evidence type="ECO:0000256" key="3">
    <source>
        <dbReference type="ARBA" id="ARBA00022553"/>
    </source>
</evidence>
<protein>
    <recommendedName>
        <fullName evidence="2">histidine kinase</fullName>
        <ecNumber evidence="2">2.7.13.3</ecNumber>
    </recommendedName>
</protein>